<dbReference type="EMBL" id="FTOP01000008">
    <property type="protein sequence ID" value="SIS91763.1"/>
    <property type="molecule type" value="Genomic_DNA"/>
</dbReference>
<evidence type="ECO:0000259" key="5">
    <source>
        <dbReference type="PROSITE" id="PS50110"/>
    </source>
</evidence>
<dbReference type="Proteomes" id="UP000186026">
    <property type="component" value="Unassembled WGS sequence"/>
</dbReference>
<dbReference type="PROSITE" id="PS50110">
    <property type="entry name" value="RESPONSE_REGULATORY"/>
    <property type="match status" value="1"/>
</dbReference>
<dbReference type="SUPFAM" id="SSF55874">
    <property type="entry name" value="ATPase domain of HSP90 chaperone/DNA topoisomerase II/histidine kinase"/>
    <property type="match status" value="1"/>
</dbReference>
<evidence type="ECO:0000256" key="4">
    <source>
        <dbReference type="PROSITE-ProRule" id="PRU00169"/>
    </source>
</evidence>
<dbReference type="SUPFAM" id="SSF52172">
    <property type="entry name" value="CheY-like"/>
    <property type="match status" value="1"/>
</dbReference>
<proteinExistence type="predicted"/>
<dbReference type="PANTHER" id="PTHR43547">
    <property type="entry name" value="TWO-COMPONENT HISTIDINE KINASE"/>
    <property type="match status" value="1"/>
</dbReference>
<dbReference type="AlphaFoldDB" id="A0A1N7N057"/>
<dbReference type="InterPro" id="IPR003661">
    <property type="entry name" value="HisK_dim/P_dom"/>
</dbReference>
<dbReference type="OrthoDB" id="9781208at2"/>
<dbReference type="CDD" id="cd00082">
    <property type="entry name" value="HisKA"/>
    <property type="match status" value="1"/>
</dbReference>
<evidence type="ECO:0000256" key="2">
    <source>
        <dbReference type="ARBA" id="ARBA00012438"/>
    </source>
</evidence>
<keyword evidence="7" id="KW-1185">Reference proteome</keyword>
<evidence type="ECO:0000313" key="7">
    <source>
        <dbReference type="Proteomes" id="UP000186026"/>
    </source>
</evidence>
<feature type="domain" description="Response regulatory" evidence="5">
    <location>
        <begin position="4"/>
        <end position="120"/>
    </location>
</feature>
<dbReference type="InterPro" id="IPR036890">
    <property type="entry name" value="HATPase_C_sf"/>
</dbReference>
<dbReference type="SUPFAM" id="SSF47384">
    <property type="entry name" value="Homodimeric domain of signal transducing histidine kinase"/>
    <property type="match status" value="1"/>
</dbReference>
<dbReference type="GO" id="GO:0000155">
    <property type="term" value="F:phosphorelay sensor kinase activity"/>
    <property type="evidence" value="ECO:0007669"/>
    <property type="project" value="InterPro"/>
</dbReference>
<sequence>MKIKILLVEDELELRENIKDILEIHDFEVVEADNGKVGLQLLENHNPDIVISDVMMPVMDGFEFLNAVRKNDQYINLPFLFLTAKVEKDDVRKGMETGAEDYLTKPIQAKDLINAVNTSLNKKWNRDMWLQHKVEEVLAEERKVKYHELRTPLFGLNSLLQIIKDSLGVLSEEHLMELLNKAIAAGDRLNISLLNLARFQTIENVRTERIWLPSVKEFLIRILDSSTSKGRYRITGLDFGCWFDYKQFEFITEELITNSFKFNSGDYVVIELKKQMIKVCNQQNLFEVPQKVEIKAFSQINRRYFEQQGLGLGLYLAFEYAKKNQANLSITVDQQMVFCAELTLLTE</sequence>
<feature type="modified residue" description="4-aspartylphosphate" evidence="4">
    <location>
        <position position="53"/>
    </location>
</feature>
<dbReference type="Gene3D" id="3.40.50.2300">
    <property type="match status" value="1"/>
</dbReference>
<dbReference type="PANTHER" id="PTHR43547:SF2">
    <property type="entry name" value="HYBRID SIGNAL TRANSDUCTION HISTIDINE KINASE C"/>
    <property type="match status" value="1"/>
</dbReference>
<comment type="catalytic activity">
    <reaction evidence="1">
        <text>ATP + protein L-histidine = ADP + protein N-phospho-L-histidine.</text>
        <dbReference type="EC" id="2.7.13.3"/>
    </reaction>
</comment>
<organism evidence="6 7">
    <name type="scientific">Belliella pelovolcani</name>
    <dbReference type="NCBI Taxonomy" id="529505"/>
    <lineage>
        <taxon>Bacteria</taxon>
        <taxon>Pseudomonadati</taxon>
        <taxon>Bacteroidota</taxon>
        <taxon>Cytophagia</taxon>
        <taxon>Cytophagales</taxon>
        <taxon>Cyclobacteriaceae</taxon>
        <taxon>Belliella</taxon>
    </lineage>
</organism>
<accession>A0A1N7N057</accession>
<reference evidence="7" key="1">
    <citation type="submission" date="2017-01" db="EMBL/GenBank/DDBJ databases">
        <authorList>
            <person name="Varghese N."/>
            <person name="Submissions S."/>
        </authorList>
    </citation>
    <scope>NUCLEOTIDE SEQUENCE [LARGE SCALE GENOMIC DNA]</scope>
    <source>
        <strain evidence="7">DSM 46698</strain>
    </source>
</reference>
<dbReference type="InterPro" id="IPR001789">
    <property type="entry name" value="Sig_transdc_resp-reg_receiver"/>
</dbReference>
<dbReference type="InterPro" id="IPR011006">
    <property type="entry name" value="CheY-like_superfamily"/>
</dbReference>
<dbReference type="EC" id="2.7.13.3" evidence="2"/>
<dbReference type="Gene3D" id="1.10.287.130">
    <property type="match status" value="1"/>
</dbReference>
<evidence type="ECO:0000313" key="6">
    <source>
        <dbReference type="EMBL" id="SIS91763.1"/>
    </source>
</evidence>
<protein>
    <recommendedName>
        <fullName evidence="2">histidine kinase</fullName>
        <ecNumber evidence="2">2.7.13.3</ecNumber>
    </recommendedName>
</protein>
<gene>
    <name evidence="6" type="ORF">SAMN05421761_10836</name>
</gene>
<dbReference type="CDD" id="cd17574">
    <property type="entry name" value="REC_OmpR"/>
    <property type="match status" value="1"/>
</dbReference>
<dbReference type="RefSeq" id="WP_076501163.1">
    <property type="nucleotide sequence ID" value="NZ_FTOP01000008.1"/>
</dbReference>
<keyword evidence="3 4" id="KW-0597">Phosphoprotein</keyword>
<evidence type="ECO:0000256" key="3">
    <source>
        <dbReference type="ARBA" id="ARBA00022553"/>
    </source>
</evidence>
<dbReference type="Pfam" id="PF00072">
    <property type="entry name" value="Response_reg"/>
    <property type="match status" value="1"/>
</dbReference>
<dbReference type="SMART" id="SM00448">
    <property type="entry name" value="REC"/>
    <property type="match status" value="1"/>
</dbReference>
<dbReference type="InterPro" id="IPR036097">
    <property type="entry name" value="HisK_dim/P_sf"/>
</dbReference>
<dbReference type="STRING" id="529505.SAMN05421761_10836"/>
<name>A0A1N7N057_9BACT</name>
<evidence type="ECO:0000256" key="1">
    <source>
        <dbReference type="ARBA" id="ARBA00000085"/>
    </source>
</evidence>